<dbReference type="InterPro" id="IPR036188">
    <property type="entry name" value="FAD/NAD-bd_sf"/>
</dbReference>
<dbReference type="Proteomes" id="UP001465976">
    <property type="component" value="Unassembled WGS sequence"/>
</dbReference>
<dbReference type="PANTHER" id="PTHR11552">
    <property type="entry name" value="GLUCOSE-METHANOL-CHOLINE GMC OXIDOREDUCTASE"/>
    <property type="match status" value="1"/>
</dbReference>
<keyword evidence="4" id="KW-0274">FAD</keyword>
<accession>A0ABR3FTM2</accession>
<proteinExistence type="inferred from homology"/>
<dbReference type="InterPro" id="IPR000172">
    <property type="entry name" value="GMC_OxRdtase_N"/>
</dbReference>
<dbReference type="Pfam" id="PF00732">
    <property type="entry name" value="GMC_oxred_N"/>
    <property type="match status" value="1"/>
</dbReference>
<sequence>MKPFLPYWTRILFLSLVVRNSLGALYTTFEDLPQTDFDFVVIGSGAAGPVIANRLTENPKFSVLLLEAGPSPEGRLEYTIPLYASTLWRPGPFDWNYKLTPQAGLNGQVQDYPRGRILGGCTSMNGMSYIRGSSGDYDRYAHVTGDSGWSWDALQPYFRKNERWSPPTDGHDTTGQFDPQVHGFHGINTVSLLGFSIPDLYSRVIGLFEKRPDLLPFNLDYNSGSPIGIGYQQSTIKHGRRSSSFTSYLAPEYLARPNLNVLINAQATKLLSHNNSNVFSAVEFSSGRSGLRNVVSATKEIVISAGSLETPKLLMNSGIGDFQELSAHGIHTLVHLPDVGENLSVHVGVGMSYFVNSTDTIDEFLRNATLREELAHQWEDADGGGRLGGNFVVFPAYYRLPDDATIFQGQPDPSSAHDSPHLSGGVQNGIYGTPPPEGNFVNFDSTVLTPTSRGTIKLRSSDPFDTPLIDTAALISDFDIFAIREGMRHAMAVANTSVWEGYILRPLSNLTLASSDAGLEAYARARAAPNGHIVGTASMSKKGADYGVVDPDLRVKEAMGLRVVDASVLPFAPAGTTQPAVYTIAERAADLIKESWE</sequence>
<keyword evidence="3" id="KW-0285">Flavoprotein</keyword>
<dbReference type="PANTHER" id="PTHR11552:SF147">
    <property type="entry name" value="CHOLINE DEHYDROGENASE, MITOCHONDRIAL"/>
    <property type="match status" value="1"/>
</dbReference>
<dbReference type="InterPro" id="IPR012132">
    <property type="entry name" value="GMC_OxRdtase"/>
</dbReference>
<feature type="compositionally biased region" description="Polar residues" evidence="5">
    <location>
        <begin position="408"/>
        <end position="417"/>
    </location>
</feature>
<feature type="signal peptide" evidence="6">
    <location>
        <begin position="1"/>
        <end position="23"/>
    </location>
</feature>
<evidence type="ECO:0000256" key="6">
    <source>
        <dbReference type="SAM" id="SignalP"/>
    </source>
</evidence>
<protein>
    <recommendedName>
        <fullName evidence="7">Glucose-methanol-choline oxidoreductase N-terminal domain-containing protein</fullName>
    </recommendedName>
</protein>
<comment type="cofactor">
    <cofactor evidence="1">
        <name>FAD</name>
        <dbReference type="ChEBI" id="CHEBI:57692"/>
    </cofactor>
</comment>
<dbReference type="PROSITE" id="PS00624">
    <property type="entry name" value="GMC_OXRED_2"/>
    <property type="match status" value="1"/>
</dbReference>
<evidence type="ECO:0000256" key="3">
    <source>
        <dbReference type="ARBA" id="ARBA00022630"/>
    </source>
</evidence>
<evidence type="ECO:0000313" key="9">
    <source>
        <dbReference type="Proteomes" id="UP001465976"/>
    </source>
</evidence>
<gene>
    <name evidence="8" type="ORF">V5O48_003188</name>
</gene>
<organism evidence="8 9">
    <name type="scientific">Marasmius crinis-equi</name>
    <dbReference type="NCBI Taxonomy" id="585013"/>
    <lineage>
        <taxon>Eukaryota</taxon>
        <taxon>Fungi</taxon>
        <taxon>Dikarya</taxon>
        <taxon>Basidiomycota</taxon>
        <taxon>Agaricomycotina</taxon>
        <taxon>Agaricomycetes</taxon>
        <taxon>Agaricomycetidae</taxon>
        <taxon>Agaricales</taxon>
        <taxon>Marasmiineae</taxon>
        <taxon>Marasmiaceae</taxon>
        <taxon>Marasmius</taxon>
    </lineage>
</organism>
<evidence type="ECO:0000256" key="4">
    <source>
        <dbReference type="ARBA" id="ARBA00022827"/>
    </source>
</evidence>
<name>A0ABR3FTM2_9AGAR</name>
<dbReference type="Gene3D" id="3.30.560.10">
    <property type="entry name" value="Glucose Oxidase, domain 3"/>
    <property type="match status" value="1"/>
</dbReference>
<feature type="domain" description="Glucose-methanol-choline oxidoreductase N-terminal" evidence="7">
    <location>
        <begin position="306"/>
        <end position="320"/>
    </location>
</feature>
<reference evidence="8 9" key="1">
    <citation type="submission" date="2024-02" db="EMBL/GenBank/DDBJ databases">
        <title>A draft genome for the cacao thread blight pathogen Marasmius crinis-equi.</title>
        <authorList>
            <person name="Cohen S.P."/>
            <person name="Baruah I.K."/>
            <person name="Amoako-Attah I."/>
            <person name="Bukari Y."/>
            <person name="Meinhardt L.W."/>
            <person name="Bailey B.A."/>
        </authorList>
    </citation>
    <scope>NUCLEOTIDE SEQUENCE [LARGE SCALE GENOMIC DNA]</scope>
    <source>
        <strain evidence="8 9">GH-76</strain>
    </source>
</reference>
<comment type="caution">
    <text evidence="8">The sequence shown here is derived from an EMBL/GenBank/DDBJ whole genome shotgun (WGS) entry which is preliminary data.</text>
</comment>
<keyword evidence="6" id="KW-0732">Signal</keyword>
<keyword evidence="9" id="KW-1185">Reference proteome</keyword>
<evidence type="ECO:0000259" key="7">
    <source>
        <dbReference type="PROSITE" id="PS00624"/>
    </source>
</evidence>
<comment type="similarity">
    <text evidence="2">Belongs to the GMC oxidoreductase family.</text>
</comment>
<dbReference type="SUPFAM" id="SSF54373">
    <property type="entry name" value="FAD-linked reductases, C-terminal domain"/>
    <property type="match status" value="1"/>
</dbReference>
<dbReference type="InterPro" id="IPR007867">
    <property type="entry name" value="GMC_OxRtase_C"/>
</dbReference>
<dbReference type="Pfam" id="PF05199">
    <property type="entry name" value="GMC_oxred_C"/>
    <property type="match status" value="1"/>
</dbReference>
<evidence type="ECO:0000256" key="5">
    <source>
        <dbReference type="SAM" id="MobiDB-lite"/>
    </source>
</evidence>
<dbReference type="Gene3D" id="3.50.50.60">
    <property type="entry name" value="FAD/NAD(P)-binding domain"/>
    <property type="match status" value="1"/>
</dbReference>
<dbReference type="SUPFAM" id="SSF51905">
    <property type="entry name" value="FAD/NAD(P)-binding domain"/>
    <property type="match status" value="1"/>
</dbReference>
<feature type="chain" id="PRO_5047247336" description="Glucose-methanol-choline oxidoreductase N-terminal domain-containing protein" evidence="6">
    <location>
        <begin position="24"/>
        <end position="597"/>
    </location>
</feature>
<dbReference type="PIRSF" id="PIRSF000137">
    <property type="entry name" value="Alcohol_oxidase"/>
    <property type="match status" value="1"/>
</dbReference>
<evidence type="ECO:0000313" key="8">
    <source>
        <dbReference type="EMBL" id="KAL0578820.1"/>
    </source>
</evidence>
<evidence type="ECO:0000256" key="2">
    <source>
        <dbReference type="ARBA" id="ARBA00010790"/>
    </source>
</evidence>
<dbReference type="EMBL" id="JBAHYK010000083">
    <property type="protein sequence ID" value="KAL0578820.1"/>
    <property type="molecule type" value="Genomic_DNA"/>
</dbReference>
<evidence type="ECO:0000256" key="1">
    <source>
        <dbReference type="ARBA" id="ARBA00001974"/>
    </source>
</evidence>
<feature type="region of interest" description="Disordered" evidence="5">
    <location>
        <begin position="408"/>
        <end position="431"/>
    </location>
</feature>